<dbReference type="EMBL" id="JBGOOT010000017">
    <property type="protein sequence ID" value="MEZ8196560.1"/>
    <property type="molecule type" value="Genomic_DNA"/>
</dbReference>
<evidence type="ECO:0000313" key="1">
    <source>
        <dbReference type="EMBL" id="MEZ8196560.1"/>
    </source>
</evidence>
<organism evidence="1 2">
    <name type="scientific">Vibrio cortegadensis</name>
    <dbReference type="NCBI Taxonomy" id="1328770"/>
    <lineage>
        <taxon>Bacteria</taxon>
        <taxon>Pseudomonadati</taxon>
        <taxon>Pseudomonadota</taxon>
        <taxon>Gammaproteobacteria</taxon>
        <taxon>Vibrionales</taxon>
        <taxon>Vibrionaceae</taxon>
        <taxon>Vibrio</taxon>
    </lineage>
</organism>
<proteinExistence type="predicted"/>
<reference evidence="1 2" key="1">
    <citation type="submission" date="2024-06" db="EMBL/GenBank/DDBJ databases">
        <authorList>
            <person name="Steensen K."/>
            <person name="Seneca J."/>
            <person name="Bartlau N."/>
            <person name="Yu A.X."/>
            <person name="Polz M.F."/>
        </authorList>
    </citation>
    <scope>NUCLEOTIDE SEQUENCE [LARGE SCALE GENOMIC DNA]</scope>
    <source>
        <strain evidence="1 2">FF146</strain>
    </source>
</reference>
<gene>
    <name evidence="1" type="ORF">ACED38_16915</name>
</gene>
<evidence type="ECO:0000313" key="2">
    <source>
        <dbReference type="Proteomes" id="UP001569153"/>
    </source>
</evidence>
<keyword evidence="2" id="KW-1185">Reference proteome</keyword>
<dbReference type="Proteomes" id="UP001569153">
    <property type="component" value="Unassembled WGS sequence"/>
</dbReference>
<accession>A0ABV4MAL5</accession>
<dbReference type="RefSeq" id="WP_261889714.1">
    <property type="nucleotide sequence ID" value="NZ_AP025473.1"/>
</dbReference>
<comment type="caution">
    <text evidence="1">The sequence shown here is derived from an EMBL/GenBank/DDBJ whole genome shotgun (WGS) entry which is preliminary data.</text>
</comment>
<name>A0ABV4MAL5_9VIBR</name>
<protein>
    <submittedName>
        <fullName evidence="1">Uncharacterized protein</fullName>
    </submittedName>
</protein>
<sequence>MSESNNNCVQMLGYRDDTDQVQCMVLNVVGFQEVNELADERFLVGD</sequence>